<organism evidence="6 7">
    <name type="scientific">Dawidia soli</name>
    <dbReference type="NCBI Taxonomy" id="2782352"/>
    <lineage>
        <taxon>Bacteria</taxon>
        <taxon>Pseudomonadati</taxon>
        <taxon>Bacteroidota</taxon>
        <taxon>Cytophagia</taxon>
        <taxon>Cytophagales</taxon>
        <taxon>Chryseotaleaceae</taxon>
        <taxon>Dawidia</taxon>
    </lineage>
</organism>
<dbReference type="EMBL" id="JAHESC010000029">
    <property type="protein sequence ID" value="MBT1688677.1"/>
    <property type="molecule type" value="Genomic_DNA"/>
</dbReference>
<dbReference type="PANTHER" id="PTHR47506:SF3">
    <property type="entry name" value="HTH-TYPE TRANSCRIPTIONAL REGULATOR LMRA"/>
    <property type="match status" value="1"/>
</dbReference>
<dbReference type="SUPFAM" id="SSF48498">
    <property type="entry name" value="Tetracyclin repressor-like, C-terminal domain"/>
    <property type="match status" value="1"/>
</dbReference>
<dbReference type="InterPro" id="IPR036271">
    <property type="entry name" value="Tet_transcr_reg_TetR-rel_C_sf"/>
</dbReference>
<dbReference type="InterPro" id="IPR009057">
    <property type="entry name" value="Homeodomain-like_sf"/>
</dbReference>
<proteinExistence type="predicted"/>
<dbReference type="InterPro" id="IPR001647">
    <property type="entry name" value="HTH_TetR"/>
</dbReference>
<dbReference type="Proteomes" id="UP001319180">
    <property type="component" value="Unassembled WGS sequence"/>
</dbReference>
<dbReference type="Pfam" id="PF16925">
    <property type="entry name" value="TetR_C_13"/>
    <property type="match status" value="1"/>
</dbReference>
<gene>
    <name evidence="6" type="ORF">KK078_19055</name>
</gene>
<protein>
    <submittedName>
        <fullName evidence="6">TetR/AcrR family transcriptional regulator</fullName>
    </submittedName>
</protein>
<evidence type="ECO:0000313" key="7">
    <source>
        <dbReference type="Proteomes" id="UP001319180"/>
    </source>
</evidence>
<name>A0AAP2DG20_9BACT</name>
<feature type="DNA-binding region" description="H-T-H motif" evidence="4">
    <location>
        <begin position="28"/>
        <end position="47"/>
    </location>
</feature>
<evidence type="ECO:0000256" key="2">
    <source>
        <dbReference type="ARBA" id="ARBA00023125"/>
    </source>
</evidence>
<dbReference type="SUPFAM" id="SSF46689">
    <property type="entry name" value="Homeodomain-like"/>
    <property type="match status" value="1"/>
</dbReference>
<evidence type="ECO:0000256" key="1">
    <source>
        <dbReference type="ARBA" id="ARBA00023015"/>
    </source>
</evidence>
<dbReference type="InterPro" id="IPR011075">
    <property type="entry name" value="TetR_C"/>
</dbReference>
<feature type="domain" description="HTH tetR-type" evidence="5">
    <location>
        <begin position="5"/>
        <end position="65"/>
    </location>
</feature>
<keyword evidence="2 4" id="KW-0238">DNA-binding</keyword>
<evidence type="ECO:0000256" key="4">
    <source>
        <dbReference type="PROSITE-ProRule" id="PRU00335"/>
    </source>
</evidence>
<evidence type="ECO:0000313" key="6">
    <source>
        <dbReference type="EMBL" id="MBT1688677.1"/>
    </source>
</evidence>
<dbReference type="Pfam" id="PF00440">
    <property type="entry name" value="TetR_N"/>
    <property type="match status" value="1"/>
</dbReference>
<accession>A0AAP2DG20</accession>
<dbReference type="PROSITE" id="PS50977">
    <property type="entry name" value="HTH_TETR_2"/>
    <property type="match status" value="1"/>
</dbReference>
<keyword evidence="1" id="KW-0805">Transcription regulation</keyword>
<dbReference type="PANTHER" id="PTHR47506">
    <property type="entry name" value="TRANSCRIPTIONAL REGULATORY PROTEIN"/>
    <property type="match status" value="1"/>
</dbReference>
<comment type="caution">
    <text evidence="6">The sequence shown here is derived from an EMBL/GenBank/DDBJ whole genome shotgun (WGS) entry which is preliminary data.</text>
</comment>
<keyword evidence="7" id="KW-1185">Reference proteome</keyword>
<evidence type="ECO:0000259" key="5">
    <source>
        <dbReference type="PROSITE" id="PS50977"/>
    </source>
</evidence>
<dbReference type="PRINTS" id="PR00455">
    <property type="entry name" value="HTHTETR"/>
</dbReference>
<evidence type="ECO:0000256" key="3">
    <source>
        <dbReference type="ARBA" id="ARBA00023163"/>
    </source>
</evidence>
<sequence length="196" mass="21849">MRDPEATRETILKKSGVLFNTQGYKATSISQITDATGFTKGAIYRHFGSKDDLEKETLAFLSNILFEKLRVIIVQEKNAVDKLRGIFKFFESYISNPPLKGGCPLLNAAIEVDDAHPALRKEAVKTLAVLKKSLVTILQNGIDHKQLKPDTDVAFFATLIIAALEGGIMMSKLEGNNNDIRKMIKHLNDQLEMIML</sequence>
<dbReference type="RefSeq" id="WP_254091904.1">
    <property type="nucleotide sequence ID" value="NZ_JAHESC010000029.1"/>
</dbReference>
<dbReference type="AlphaFoldDB" id="A0AAP2DG20"/>
<keyword evidence="3" id="KW-0804">Transcription</keyword>
<dbReference type="Gene3D" id="1.10.357.10">
    <property type="entry name" value="Tetracycline Repressor, domain 2"/>
    <property type="match status" value="1"/>
</dbReference>
<dbReference type="GO" id="GO:0003677">
    <property type="term" value="F:DNA binding"/>
    <property type="evidence" value="ECO:0007669"/>
    <property type="project" value="UniProtKB-UniRule"/>
</dbReference>
<reference evidence="6 7" key="1">
    <citation type="submission" date="2021-05" db="EMBL/GenBank/DDBJ databases">
        <title>A Polyphasic approach of four new species of the genus Ohtaekwangia: Ohtaekwangia histidinii sp. nov., Ohtaekwangia cretensis sp. nov., Ohtaekwangia indiensis sp. nov., Ohtaekwangia reichenbachii sp. nov. from diverse environment.</title>
        <authorList>
            <person name="Octaviana S."/>
        </authorList>
    </citation>
    <scope>NUCLEOTIDE SEQUENCE [LARGE SCALE GENOMIC DNA]</scope>
    <source>
        <strain evidence="6 7">PWU37</strain>
    </source>
</reference>